<sequence>MRHLAGDTLSALAKSGALTVAYMQLLSQARLSDLAKRTEHPNSGKKVDLESLFDEDEDLNFDFGG</sequence>
<gene>
    <name evidence="1" type="ORF">QC823_11220</name>
</gene>
<evidence type="ECO:0000313" key="2">
    <source>
        <dbReference type="Proteomes" id="UP001254564"/>
    </source>
</evidence>
<keyword evidence="2" id="KW-1185">Reference proteome</keyword>
<evidence type="ECO:0000313" key="1">
    <source>
        <dbReference type="EMBL" id="MDR5899554.1"/>
    </source>
</evidence>
<accession>A0ABU1H5H5</accession>
<protein>
    <submittedName>
        <fullName evidence="1">Uncharacterized protein</fullName>
    </submittedName>
</protein>
<reference evidence="1 2" key="1">
    <citation type="submission" date="2023-04" db="EMBL/GenBank/DDBJ databases">
        <title>A long-awaited taxogenomic arrangement of the family Halomonadaceae.</title>
        <authorList>
            <person name="De La Haba R."/>
            <person name="Chuvochina M."/>
            <person name="Wittouck S."/>
            <person name="Arahal D.R."/>
            <person name="Sanchez-Porro C."/>
            <person name="Hugenholtz P."/>
            <person name="Ventosa A."/>
        </authorList>
    </citation>
    <scope>NUCLEOTIDE SEQUENCE [LARGE SCALE GENOMIC DNA]</scope>
    <source>
        <strain evidence="1 2">DSM 21020</strain>
    </source>
</reference>
<organism evidence="1 2">
    <name type="scientific">Vreelandella vilamensis</name>
    <dbReference type="NCBI Taxonomy" id="531309"/>
    <lineage>
        <taxon>Bacteria</taxon>
        <taxon>Pseudomonadati</taxon>
        <taxon>Pseudomonadota</taxon>
        <taxon>Gammaproteobacteria</taxon>
        <taxon>Oceanospirillales</taxon>
        <taxon>Halomonadaceae</taxon>
        <taxon>Vreelandella</taxon>
    </lineage>
</organism>
<dbReference type="RefSeq" id="WP_309656438.1">
    <property type="nucleotide sequence ID" value="NZ_JARWAN010000018.1"/>
</dbReference>
<dbReference type="EMBL" id="JARWAN010000018">
    <property type="protein sequence ID" value="MDR5899554.1"/>
    <property type="molecule type" value="Genomic_DNA"/>
</dbReference>
<name>A0ABU1H5H5_9GAMM</name>
<dbReference type="Proteomes" id="UP001254564">
    <property type="component" value="Unassembled WGS sequence"/>
</dbReference>
<comment type="caution">
    <text evidence="1">The sequence shown here is derived from an EMBL/GenBank/DDBJ whole genome shotgun (WGS) entry which is preliminary data.</text>
</comment>
<proteinExistence type="predicted"/>